<keyword evidence="1" id="KW-0235">DNA replication</keyword>
<comment type="similarity">
    <text evidence="1">Belongs to the Tevenvirinae sliding-clamp-loader small subunit family.</text>
</comment>
<dbReference type="Gene3D" id="1.20.272.50">
    <property type="entry name" value="Bacteriophage clamp loader A subunit, A' domain"/>
    <property type="match status" value="1"/>
</dbReference>
<proteinExistence type="inferred from homology"/>
<name>K4I3I1_9CAUD</name>
<reference evidence="2 3" key="1">
    <citation type="submission" date="2012-06" db="EMBL/GenBank/DDBJ databases">
        <title>Bacteriophages quickly and effectively reduce contamination of various foods with Salmonella.</title>
        <authorList>
            <person name="Woolston J."/>
            <person name="Parks A.R."/>
            <person name="Hanna L.F."/>
            <person name="Charbonneau D."/>
            <person name="Sulakvelidze A."/>
        </authorList>
    </citation>
    <scope>NUCLEOTIDE SEQUENCE [LARGE SCALE GENOMIC DNA]</scope>
    <source>
        <strain evidence="2">SKML-39</strain>
    </source>
</reference>
<dbReference type="GO" id="GO:0003689">
    <property type="term" value="F:DNA clamp loader activity"/>
    <property type="evidence" value="ECO:0007669"/>
    <property type="project" value="UniProtKB-UniRule"/>
</dbReference>
<protein>
    <recommendedName>
        <fullName evidence="1">Sliding-clamp-loader small subunit</fullName>
    </recommendedName>
    <alternativeName>
        <fullName evidence="1">Clamp loader gp62 subunit</fullName>
    </alternativeName>
</protein>
<evidence type="ECO:0000313" key="2">
    <source>
        <dbReference type="EMBL" id="AFU64383.1"/>
    </source>
</evidence>
<evidence type="ECO:0000256" key="1">
    <source>
        <dbReference type="HAMAP-Rule" id="MF_04163"/>
    </source>
</evidence>
<dbReference type="GO" id="GO:0006260">
    <property type="term" value="P:DNA replication"/>
    <property type="evidence" value="ECO:0007669"/>
    <property type="project" value="InterPro"/>
</dbReference>
<dbReference type="KEGG" id="vg:14295787"/>
<comment type="function">
    <text evidence="1">Forms the sliding-clamp-loader together with the small subunit. The clamp loader holds the clamp in an open conformation and places it onto the DNA.</text>
</comment>
<dbReference type="GO" id="GO:0003677">
    <property type="term" value="F:DNA binding"/>
    <property type="evidence" value="ECO:0007669"/>
    <property type="project" value="UniProtKB-UniRule"/>
</dbReference>
<dbReference type="Pfam" id="PF16790">
    <property type="entry name" value="Phage_clamp_A"/>
    <property type="match status" value="1"/>
</dbReference>
<keyword evidence="3" id="KW-1185">Reference proteome</keyword>
<keyword evidence="1" id="KW-0238">DNA-binding</keyword>
<dbReference type="EMBL" id="JX181829">
    <property type="protein sequence ID" value="AFU64383.1"/>
    <property type="molecule type" value="Genomic_DNA"/>
</dbReference>
<dbReference type="Proteomes" id="UP000007005">
    <property type="component" value="Segment"/>
</dbReference>
<organism evidence="2 3">
    <name type="scientific">Salmonella phage SKML-39</name>
    <dbReference type="NCBI Taxonomy" id="1204528"/>
    <lineage>
        <taxon>Viruses</taxon>
        <taxon>Duplodnaviria</taxon>
        <taxon>Heunggongvirae</taxon>
        <taxon>Uroviricota</taxon>
        <taxon>Caudoviricetes</taxon>
        <taxon>Pantevenvirales</taxon>
        <taxon>Ackermannviridae</taxon>
        <taxon>Aglimvirinae</taxon>
        <taxon>Agtrevirus</taxon>
        <taxon>Agtrevirus SKML39</taxon>
    </lineage>
</organism>
<comment type="subunit">
    <text evidence="1">The sliding-clamp-loader consists of 4 large subunits and 1 small subunit. Interacts with the sliding clamp; this interaction allows the sliding-clamp-loader to open the sliding clamp. Part of the replicase complex that includes the DNA polymerase, the polymerase clamp, the clamp loader complex, the single-stranded DNA binding protein, the primase, the helicase and the helicase assembly factor.</text>
</comment>
<dbReference type="RefSeq" id="YP_007236135.1">
    <property type="nucleotide sequence ID" value="NC_019910.1"/>
</dbReference>
<accession>K4I3I1</accession>
<dbReference type="GO" id="GO:0039693">
    <property type="term" value="P:viral DNA genome replication"/>
    <property type="evidence" value="ECO:0007669"/>
    <property type="project" value="UniProtKB-UniRule"/>
</dbReference>
<dbReference type="GeneID" id="14295787"/>
<sequence length="140" mass="16446">MAAPALFDFRNALMETKEDILRTTDPEVLKAFDPFMIRRCFAQSKDTLVTAEQLNKLHAITPWMQWSYAFHTIPARKRYDKWSKKGPIDPDVKLLSEYFYISMEKASEYVRFLPKEVLAEIREKMGRTELNAKAKPRKAK</sequence>
<dbReference type="InterPro" id="IPR031868">
    <property type="entry name" value="Phage_clamp_gp62"/>
</dbReference>
<dbReference type="HAMAP" id="MF_04163">
    <property type="entry name" value="T4_Clamp_Loader_S"/>
    <property type="match status" value="1"/>
</dbReference>
<keyword evidence="1" id="KW-1194">Viral DNA replication</keyword>
<evidence type="ECO:0000313" key="3">
    <source>
        <dbReference type="Proteomes" id="UP000007005"/>
    </source>
</evidence>